<keyword evidence="3" id="KW-1185">Reference proteome</keyword>
<dbReference type="STRING" id="13333.W1NDH7"/>
<dbReference type="GO" id="GO:0010628">
    <property type="term" value="P:positive regulation of gene expression"/>
    <property type="evidence" value="ECO:0007669"/>
    <property type="project" value="EnsemblPlants"/>
</dbReference>
<dbReference type="GO" id="GO:0009507">
    <property type="term" value="C:chloroplast"/>
    <property type="evidence" value="ECO:0007669"/>
    <property type="project" value="EnsemblPlants"/>
</dbReference>
<evidence type="ECO:0008006" key="4">
    <source>
        <dbReference type="Google" id="ProtNLM"/>
    </source>
</evidence>
<feature type="region of interest" description="Disordered" evidence="1">
    <location>
        <begin position="281"/>
        <end position="311"/>
    </location>
</feature>
<dbReference type="GO" id="GO:0005975">
    <property type="term" value="P:carbohydrate metabolic process"/>
    <property type="evidence" value="ECO:0007669"/>
    <property type="project" value="InterPro"/>
</dbReference>
<dbReference type="PANTHER" id="PTHR11122">
    <property type="entry name" value="APOSPORY-ASSOCIATED PROTEIN C-RELATED"/>
    <property type="match status" value="1"/>
</dbReference>
<dbReference type="Gramene" id="ERM93547">
    <property type="protein sequence ID" value="ERM93547"/>
    <property type="gene ID" value="AMTR_s00004p00079400"/>
</dbReference>
<dbReference type="InterPro" id="IPR014718">
    <property type="entry name" value="GH-type_carb-bd"/>
</dbReference>
<dbReference type="GO" id="GO:0005737">
    <property type="term" value="C:cytoplasm"/>
    <property type="evidence" value="ECO:0000318"/>
    <property type="project" value="GO_Central"/>
</dbReference>
<evidence type="ECO:0000313" key="3">
    <source>
        <dbReference type="Proteomes" id="UP000017836"/>
    </source>
</evidence>
<dbReference type="GO" id="GO:0030246">
    <property type="term" value="F:carbohydrate binding"/>
    <property type="evidence" value="ECO:0007669"/>
    <property type="project" value="InterPro"/>
</dbReference>
<dbReference type="InterPro" id="IPR011013">
    <property type="entry name" value="Gal_mutarotase_sf_dom"/>
</dbReference>
<gene>
    <name evidence="2" type="ORF">AMTR_s00004p00079400</name>
</gene>
<dbReference type="HOGENOM" id="CLU_048345_0_1_1"/>
<reference evidence="3" key="1">
    <citation type="journal article" date="2013" name="Science">
        <title>The Amborella genome and the evolution of flowering plants.</title>
        <authorList>
            <consortium name="Amborella Genome Project"/>
        </authorList>
    </citation>
    <scope>NUCLEOTIDE SEQUENCE [LARGE SCALE GENOMIC DNA]</scope>
</reference>
<organism evidence="2 3">
    <name type="scientific">Amborella trichopoda</name>
    <dbReference type="NCBI Taxonomy" id="13333"/>
    <lineage>
        <taxon>Eukaryota</taxon>
        <taxon>Viridiplantae</taxon>
        <taxon>Streptophyta</taxon>
        <taxon>Embryophyta</taxon>
        <taxon>Tracheophyta</taxon>
        <taxon>Spermatophyta</taxon>
        <taxon>Magnoliopsida</taxon>
        <taxon>Amborellales</taxon>
        <taxon>Amborellaceae</taxon>
        <taxon>Amborella</taxon>
    </lineage>
</organism>
<dbReference type="Gene3D" id="2.70.98.10">
    <property type="match status" value="1"/>
</dbReference>
<evidence type="ECO:0000256" key="1">
    <source>
        <dbReference type="SAM" id="MobiDB-lite"/>
    </source>
</evidence>
<feature type="compositionally biased region" description="Acidic residues" evidence="1">
    <location>
        <begin position="290"/>
        <end position="308"/>
    </location>
</feature>
<evidence type="ECO:0000313" key="2">
    <source>
        <dbReference type="EMBL" id="ERM93547.1"/>
    </source>
</evidence>
<dbReference type="OMA" id="YAYICTG"/>
<protein>
    <recommendedName>
        <fullName evidence="4">Protein NDH-DEPENDENT CYCLIC ELECTRON FLOW 5</fullName>
    </recommendedName>
</protein>
<dbReference type="GO" id="GO:0047938">
    <property type="term" value="F:glucose-6-phosphate 1-epimerase activity"/>
    <property type="evidence" value="ECO:0000318"/>
    <property type="project" value="GO_Central"/>
</dbReference>
<proteinExistence type="predicted"/>
<dbReference type="Proteomes" id="UP000017836">
    <property type="component" value="Unassembled WGS sequence"/>
</dbReference>
<sequence>MVMANSAAFSSNLISNFFKHPPKRTPISPPVYQLPKHHQLFSLLSPKVAAKPNFYTTPAPPPPPPPAPINVEYLEREFGGHGAEFSEVGDRCVVSIELDDGSSANLVLPSGLITSYKPHMWHGGTQELLHTVVTEGVREREEVVISGGVSVVLEGKGGDGIPWRANSWVLHDVELKMYSRREDMAEVKYIVTLKNDALYSNITLSNFTSSPQMLTGSIMSHLTVSTPDATYAVGLQNSNYCTKPPLISDFSIIPPNNNSADKASELRETWSRMVRQGLPFNWGGRRENQEDGLEKDDVSEEDENEEDDNFKHLTDSMSKIYTYAPRSFTLIDRGRRNSVVVGRTGFDELYVYSPGSNHEWYGKYAYICTGPLAMLKPVVVAPGSVWKGSQFLHNPSS</sequence>
<dbReference type="GO" id="GO:0016020">
    <property type="term" value="C:membrane"/>
    <property type="evidence" value="ECO:0007669"/>
    <property type="project" value="EnsemblPlants"/>
</dbReference>
<accession>W1NDH7</accession>
<dbReference type="eggNOG" id="ENOG502QS85">
    <property type="taxonomic scope" value="Eukaryota"/>
</dbReference>
<dbReference type="PANTHER" id="PTHR11122:SF15">
    <property type="entry name" value="PROTEIN NDH-DEPENDENT CYCLIC ELECTRON FLOW 5"/>
    <property type="match status" value="1"/>
</dbReference>
<dbReference type="EMBL" id="KI397628">
    <property type="protein sequence ID" value="ERM93547.1"/>
    <property type="molecule type" value="Genomic_DNA"/>
</dbReference>
<dbReference type="GO" id="GO:0009773">
    <property type="term" value="P:photosynthetic electron transport in photosystem I"/>
    <property type="evidence" value="ECO:0007669"/>
    <property type="project" value="EnsemblPlants"/>
</dbReference>
<dbReference type="SUPFAM" id="SSF74650">
    <property type="entry name" value="Galactose mutarotase-like"/>
    <property type="match status" value="1"/>
</dbReference>
<dbReference type="AlphaFoldDB" id="W1NDH7"/>
<name>W1NDH7_AMBTC</name>